<dbReference type="Proteomes" id="UP000567179">
    <property type="component" value="Unassembled WGS sequence"/>
</dbReference>
<gene>
    <name evidence="1" type="ORF">D9619_000303</name>
</gene>
<dbReference type="AlphaFoldDB" id="A0A8H5BGC2"/>
<dbReference type="OrthoDB" id="8062037at2759"/>
<accession>A0A8H5BGC2</accession>
<comment type="caution">
    <text evidence="1">The sequence shown here is derived from an EMBL/GenBank/DDBJ whole genome shotgun (WGS) entry which is preliminary data.</text>
</comment>
<reference evidence="1 2" key="1">
    <citation type="journal article" date="2020" name="ISME J.">
        <title>Uncovering the hidden diversity of litter-decomposition mechanisms in mushroom-forming fungi.</title>
        <authorList>
            <person name="Floudas D."/>
            <person name="Bentzer J."/>
            <person name="Ahren D."/>
            <person name="Johansson T."/>
            <person name="Persson P."/>
            <person name="Tunlid A."/>
        </authorList>
    </citation>
    <scope>NUCLEOTIDE SEQUENCE [LARGE SCALE GENOMIC DNA]</scope>
    <source>
        <strain evidence="1 2">CBS 101986</strain>
    </source>
</reference>
<dbReference type="EMBL" id="JAACJJ010000028">
    <property type="protein sequence ID" value="KAF5322548.1"/>
    <property type="molecule type" value="Genomic_DNA"/>
</dbReference>
<name>A0A8H5BGC2_9AGAR</name>
<evidence type="ECO:0000313" key="2">
    <source>
        <dbReference type="Proteomes" id="UP000567179"/>
    </source>
</evidence>
<sequence>MNANINILGGALSAERMQAMLTLLPSVPDGLRSTSAQVREAISALPYLQEDELVALGEKDNACPICIVPFLALIAEEEMARAMDSPAQAVEELGVTRLAGDGRCGHVFCRKEYVYACCLELSPLLSRSFLARCGQLLNQEQTLRGYECDLSNVSFELYLRLPQSPRGPYTLYLPVVRKM</sequence>
<keyword evidence="2" id="KW-1185">Reference proteome</keyword>
<evidence type="ECO:0008006" key="3">
    <source>
        <dbReference type="Google" id="ProtNLM"/>
    </source>
</evidence>
<protein>
    <recommendedName>
        <fullName evidence="3">Zinc finger RING-type eukaryotic domain-containing protein</fullName>
    </recommendedName>
</protein>
<proteinExistence type="predicted"/>
<organism evidence="1 2">
    <name type="scientific">Psilocybe cf. subviscida</name>
    <dbReference type="NCBI Taxonomy" id="2480587"/>
    <lineage>
        <taxon>Eukaryota</taxon>
        <taxon>Fungi</taxon>
        <taxon>Dikarya</taxon>
        <taxon>Basidiomycota</taxon>
        <taxon>Agaricomycotina</taxon>
        <taxon>Agaricomycetes</taxon>
        <taxon>Agaricomycetidae</taxon>
        <taxon>Agaricales</taxon>
        <taxon>Agaricineae</taxon>
        <taxon>Strophariaceae</taxon>
        <taxon>Psilocybe</taxon>
    </lineage>
</organism>
<evidence type="ECO:0000313" key="1">
    <source>
        <dbReference type="EMBL" id="KAF5322548.1"/>
    </source>
</evidence>